<organism evidence="1 2">
    <name type="scientific">Sphingomonas cavernae</name>
    <dbReference type="NCBI Taxonomy" id="2320861"/>
    <lineage>
        <taxon>Bacteria</taxon>
        <taxon>Pseudomonadati</taxon>
        <taxon>Pseudomonadota</taxon>
        <taxon>Alphaproteobacteria</taxon>
        <taxon>Sphingomonadales</taxon>
        <taxon>Sphingomonadaceae</taxon>
        <taxon>Sphingomonas</taxon>
    </lineage>
</organism>
<dbReference type="EMBL" id="QYUM01000002">
    <property type="protein sequence ID" value="RJF93472.1"/>
    <property type="molecule type" value="Genomic_DNA"/>
</dbReference>
<name>A0A418WQE7_9SPHN</name>
<accession>A0A418WQE7</accession>
<dbReference type="OrthoDB" id="7403919at2"/>
<evidence type="ECO:0000313" key="2">
    <source>
        <dbReference type="Proteomes" id="UP000286100"/>
    </source>
</evidence>
<protein>
    <submittedName>
        <fullName evidence="1">Ribonuclease</fullName>
    </submittedName>
</protein>
<sequence>MAEWLFEQGIGETRAALVDDDDTILEARIERDSELVRAGAVVRARLTRQLIPGRRAIITLDGGEEALLEPIPAGVTEGATLTVEILRGRIPEPGRAKLAKARGMPDETPLVAGPNLQKRIAATGIPVRTLSINGLDLLEAAGWSELLEEAESGEAAFPGGNLRLSLTPAMALIDVDGTLPPEQLAIAGAAAAGRMIRRFGLGGSIGIDLPTVAGKAERIAAAAALDGTLPQPFERTAVNGFGFLQIIRRRTQAAIPELLQGDRALAAALALLRRAERATGHGARTVTAAPQVIARIESQSAWIAALERRLGAQLVLRADATLAISAGHVSSEHP</sequence>
<proteinExistence type="predicted"/>
<keyword evidence="2" id="KW-1185">Reference proteome</keyword>
<reference evidence="1 2" key="1">
    <citation type="submission" date="2018-09" db="EMBL/GenBank/DDBJ databases">
        <authorList>
            <person name="Zhu H."/>
        </authorList>
    </citation>
    <scope>NUCLEOTIDE SEQUENCE [LARGE SCALE GENOMIC DNA]</scope>
    <source>
        <strain evidence="1 2">K2R01-6</strain>
    </source>
</reference>
<dbReference type="AlphaFoldDB" id="A0A418WQE7"/>
<dbReference type="RefSeq" id="WP_119759750.1">
    <property type="nucleotide sequence ID" value="NZ_QYUM01000002.1"/>
</dbReference>
<dbReference type="Proteomes" id="UP000286100">
    <property type="component" value="Unassembled WGS sequence"/>
</dbReference>
<evidence type="ECO:0000313" key="1">
    <source>
        <dbReference type="EMBL" id="RJF93472.1"/>
    </source>
</evidence>
<comment type="caution">
    <text evidence="1">The sequence shown here is derived from an EMBL/GenBank/DDBJ whole genome shotgun (WGS) entry which is preliminary data.</text>
</comment>
<gene>
    <name evidence="1" type="ORF">D3876_03880</name>
</gene>